<evidence type="ECO:0000313" key="4">
    <source>
        <dbReference type="Proteomes" id="UP000324255"/>
    </source>
</evidence>
<keyword evidence="4" id="KW-1185">Reference proteome</keyword>
<sequence>MTIQDMTIGERIRSRRKSLGLTQKSLAKALKISDVSVSQWERDTSEPTGKNLHALCKVLRCPAAWILFGDESKTPEEPSDQLVQLDERQQELLDLFNAITDTEQDEFLNELRARVVNNQNLLEELLKAKKRSQKK</sequence>
<organism evidence="3 4">
    <name type="scientific">Candidatus Pantoea gossypiicola</name>
    <dbReference type="NCBI Taxonomy" id="2608008"/>
    <lineage>
        <taxon>Bacteria</taxon>
        <taxon>Pseudomonadati</taxon>
        <taxon>Pseudomonadota</taxon>
        <taxon>Gammaproteobacteria</taxon>
        <taxon>Enterobacterales</taxon>
        <taxon>Erwiniaceae</taxon>
        <taxon>Pantoea</taxon>
    </lineage>
</organism>
<dbReference type="EMBL" id="VWVM01000013">
    <property type="protein sequence ID" value="KAA6122215.1"/>
    <property type="molecule type" value="Genomic_DNA"/>
</dbReference>
<proteinExistence type="predicted"/>
<dbReference type="SMART" id="SM00530">
    <property type="entry name" value="HTH_XRE"/>
    <property type="match status" value="1"/>
</dbReference>
<keyword evidence="1" id="KW-0238">DNA-binding</keyword>
<evidence type="ECO:0000256" key="1">
    <source>
        <dbReference type="ARBA" id="ARBA00023125"/>
    </source>
</evidence>
<dbReference type="NCBIfam" id="NF007257">
    <property type="entry name" value="PRK09706.1"/>
    <property type="match status" value="1"/>
</dbReference>
<dbReference type="CDD" id="cd00093">
    <property type="entry name" value="HTH_XRE"/>
    <property type="match status" value="1"/>
</dbReference>
<dbReference type="GO" id="GO:0003677">
    <property type="term" value="F:DNA binding"/>
    <property type="evidence" value="ECO:0007669"/>
    <property type="project" value="UniProtKB-KW"/>
</dbReference>
<evidence type="ECO:0000313" key="3">
    <source>
        <dbReference type="EMBL" id="KAA6122215.1"/>
    </source>
</evidence>
<dbReference type="Proteomes" id="UP000324255">
    <property type="component" value="Unassembled WGS sequence"/>
</dbReference>
<gene>
    <name evidence="3" type="ORF">F3I20_16155</name>
</gene>
<reference evidence="3 4" key="1">
    <citation type="submission" date="2019-09" db="EMBL/GenBank/DDBJ databases">
        <title>Genomic diversity of phyloplane-associated Pantoea species in Pakistan cotton crop.</title>
        <authorList>
            <person name="Tufail M.R."/>
            <person name="Cook D.R."/>
        </authorList>
    </citation>
    <scope>NUCLEOTIDE SEQUENCE [LARGE SCALE GENOMIC DNA]</scope>
    <source>
        <strain evidence="3 4">B_8</strain>
    </source>
</reference>
<comment type="caution">
    <text evidence="3">The sequence shown here is derived from an EMBL/GenBank/DDBJ whole genome shotgun (WGS) entry which is preliminary data.</text>
</comment>
<dbReference type="PROSITE" id="PS50943">
    <property type="entry name" value="HTH_CROC1"/>
    <property type="match status" value="1"/>
</dbReference>
<name>A0AB34CHL4_9GAMM</name>
<dbReference type="AlphaFoldDB" id="A0AB34CHL4"/>
<dbReference type="InterPro" id="IPR001387">
    <property type="entry name" value="Cro/C1-type_HTH"/>
</dbReference>
<dbReference type="SUPFAM" id="SSF47413">
    <property type="entry name" value="lambda repressor-like DNA-binding domains"/>
    <property type="match status" value="1"/>
</dbReference>
<dbReference type="Gene3D" id="1.10.260.40">
    <property type="entry name" value="lambda repressor-like DNA-binding domains"/>
    <property type="match status" value="1"/>
</dbReference>
<dbReference type="Pfam" id="PF01381">
    <property type="entry name" value="HTH_3"/>
    <property type="match status" value="1"/>
</dbReference>
<evidence type="ECO:0000259" key="2">
    <source>
        <dbReference type="PROSITE" id="PS50943"/>
    </source>
</evidence>
<dbReference type="PANTHER" id="PTHR46558">
    <property type="entry name" value="TRACRIPTIONAL REGULATORY PROTEIN-RELATED-RELATED"/>
    <property type="match status" value="1"/>
</dbReference>
<protein>
    <submittedName>
        <fullName evidence="3">Helix-turn-helix domain-containing protein</fullName>
    </submittedName>
</protein>
<dbReference type="InterPro" id="IPR010982">
    <property type="entry name" value="Lambda_DNA-bd_dom_sf"/>
</dbReference>
<accession>A0AB34CHL4</accession>
<dbReference type="PANTHER" id="PTHR46558:SF11">
    <property type="entry name" value="HTH-TYPE TRANSCRIPTIONAL REGULATOR XRE"/>
    <property type="match status" value="1"/>
</dbReference>
<feature type="domain" description="HTH cro/C1-type" evidence="2">
    <location>
        <begin position="12"/>
        <end position="66"/>
    </location>
</feature>